<dbReference type="PANTHER" id="PTHR13194">
    <property type="entry name" value="COMPLEX I INTERMEDIATE-ASSOCIATED PROTEIN 30"/>
    <property type="match status" value="1"/>
</dbReference>
<dbReference type="Pfam" id="PF08547">
    <property type="entry name" value="CIA30"/>
    <property type="match status" value="1"/>
</dbReference>
<dbReference type="GO" id="GO:0006120">
    <property type="term" value="P:mitochondrial electron transport, NADH to ubiquinone"/>
    <property type="evidence" value="ECO:0007669"/>
    <property type="project" value="TreeGrafter"/>
</dbReference>
<dbReference type="InterPro" id="IPR039131">
    <property type="entry name" value="NDUFAF1"/>
</dbReference>
<keyword evidence="3" id="KW-0496">Mitochondrion</keyword>
<proteinExistence type="inferred from homology"/>
<dbReference type="EMBL" id="FMWP01000010">
    <property type="protein sequence ID" value="SCZ87277.1"/>
    <property type="molecule type" value="Genomic_DNA"/>
</dbReference>
<dbReference type="SUPFAM" id="SSF49785">
    <property type="entry name" value="Galactose-binding domain-like"/>
    <property type="match status" value="1"/>
</dbReference>
<feature type="domain" description="NADH:ubiquinone oxidoreductase intermediate-associated protein 30" evidence="5">
    <location>
        <begin position="41"/>
        <end position="245"/>
    </location>
</feature>
<evidence type="ECO:0000256" key="3">
    <source>
        <dbReference type="ARBA" id="ARBA00023128"/>
    </source>
</evidence>
<evidence type="ECO:0000256" key="1">
    <source>
        <dbReference type="ARBA" id="ARBA00004173"/>
    </source>
</evidence>
<reference evidence="7" key="1">
    <citation type="submission" date="2016-10" db="EMBL/GenBank/DDBJ databases">
        <authorList>
            <person name="Jeantristanb JTB J.-T."/>
            <person name="Ricardo R."/>
        </authorList>
    </citation>
    <scope>NUCLEOTIDE SEQUENCE [LARGE SCALE GENOMIC DNA]</scope>
</reference>
<evidence type="ECO:0000313" key="7">
    <source>
        <dbReference type="Proteomes" id="UP000249723"/>
    </source>
</evidence>
<evidence type="ECO:0000259" key="5">
    <source>
        <dbReference type="Pfam" id="PF08547"/>
    </source>
</evidence>
<evidence type="ECO:0000313" key="6">
    <source>
        <dbReference type="EMBL" id="SCZ87277.1"/>
    </source>
</evidence>
<dbReference type="STRING" id="289078.A0A2X0LM03"/>
<protein>
    <submittedName>
        <fullName evidence="6">BZ3500_MvSof-1268-A1-R1_Chr2-2g04743 protein</fullName>
    </submittedName>
</protein>
<name>A0A2X0LM03_9BASI</name>
<keyword evidence="7" id="KW-1185">Reference proteome</keyword>
<gene>
    <name evidence="6" type="ORF">BZ3500_MVSOF-1268-A1-R1_CHR2-2G04743</name>
</gene>
<comment type="similarity">
    <text evidence="2">Belongs to the CIA30 family.</text>
</comment>
<dbReference type="AlphaFoldDB" id="A0A2X0LM03"/>
<dbReference type="InterPro" id="IPR008979">
    <property type="entry name" value="Galactose-bd-like_sf"/>
</dbReference>
<dbReference type="Proteomes" id="UP000249723">
    <property type="component" value="Unassembled WGS sequence"/>
</dbReference>
<comment type="subcellular location">
    <subcellularLocation>
        <location evidence="1">Mitochondrion</location>
    </subcellularLocation>
</comment>
<evidence type="ECO:0000256" key="4">
    <source>
        <dbReference type="ARBA" id="ARBA00023186"/>
    </source>
</evidence>
<evidence type="ECO:0000256" key="2">
    <source>
        <dbReference type="ARBA" id="ARBA00007884"/>
    </source>
</evidence>
<dbReference type="PANTHER" id="PTHR13194:SF18">
    <property type="entry name" value="COMPLEX I INTERMEDIATE-ASSOCIATED PROTEIN 30, MITOCHONDRIAL"/>
    <property type="match status" value="1"/>
</dbReference>
<dbReference type="GO" id="GO:0005739">
    <property type="term" value="C:mitochondrion"/>
    <property type="evidence" value="ECO:0007669"/>
    <property type="project" value="UniProtKB-SubCell"/>
</dbReference>
<keyword evidence="4" id="KW-0143">Chaperone</keyword>
<organism evidence="6 7">
    <name type="scientific">Microbotryum saponariae</name>
    <dbReference type="NCBI Taxonomy" id="289078"/>
    <lineage>
        <taxon>Eukaryota</taxon>
        <taxon>Fungi</taxon>
        <taxon>Dikarya</taxon>
        <taxon>Basidiomycota</taxon>
        <taxon>Pucciniomycotina</taxon>
        <taxon>Microbotryomycetes</taxon>
        <taxon>Microbotryales</taxon>
        <taxon>Microbotryaceae</taxon>
        <taxon>Microbotryum</taxon>
    </lineage>
</organism>
<dbReference type="InterPro" id="IPR013857">
    <property type="entry name" value="NADH-UbQ_OxRdtase-assoc_prot30"/>
</dbReference>
<sequence length="275" mass="30695">MASAWRSYLKRSIEHLRDRSAEVLRAQPTPVHGTVLPLVTLKSSEDLRQFIKGCDADLGGKSIANLDLGPEGKGRFWGSLSNELHTGRRKEGVIERGGYAGFRTKQRTTVFGTRFWDTELHDFLRLRVKSSGDGMRYFVNIQTDGPGRSEKVVLLPATLSSHTHPPLPPFPTVRSDLFQHRLWLPSPTSPEAPHEWCDVLIPFEDFALTNSGDMSELQIEMYRAKVRTVGISVLGPKQGRYELGIESIDAVSLDKAQVDSARKELSSASLEKNVI</sequence>
<dbReference type="GO" id="GO:0010257">
    <property type="term" value="P:NADH dehydrogenase complex assembly"/>
    <property type="evidence" value="ECO:0007669"/>
    <property type="project" value="TreeGrafter"/>
</dbReference>
<dbReference type="GO" id="GO:0051082">
    <property type="term" value="F:unfolded protein binding"/>
    <property type="evidence" value="ECO:0007669"/>
    <property type="project" value="TreeGrafter"/>
</dbReference>
<dbReference type="OrthoDB" id="42561at2759"/>
<accession>A0A2X0LM03</accession>